<keyword evidence="7" id="KW-1133">Transmembrane helix</keyword>
<keyword evidence="4 10" id="KW-0812">Transmembrane</keyword>
<evidence type="ECO:0000256" key="9">
    <source>
        <dbReference type="ARBA" id="ARBA00023136"/>
    </source>
</evidence>
<evidence type="ECO:0000313" key="12">
    <source>
        <dbReference type="EMBL" id="KAL3267982.1"/>
    </source>
</evidence>
<evidence type="ECO:0000256" key="4">
    <source>
        <dbReference type="ARBA" id="ARBA00022692"/>
    </source>
</evidence>
<evidence type="ECO:0000256" key="7">
    <source>
        <dbReference type="ARBA" id="ARBA00022989"/>
    </source>
</evidence>
<keyword evidence="3 11" id="KW-0813">Transport</keyword>
<keyword evidence="13" id="KW-1185">Reference proteome</keyword>
<evidence type="ECO:0000256" key="5">
    <source>
        <dbReference type="ARBA" id="ARBA00022737"/>
    </source>
</evidence>
<comment type="subcellular location">
    <subcellularLocation>
        <location evidence="1">Mitochondrion inner membrane</location>
        <topology evidence="1">Multi-pass membrane protein</topology>
    </subcellularLocation>
</comment>
<sequence>MKKKFLFHEKEFICGWSAAATNIVITYPIQKMSAFQVLFNENIIRASQCIFRECSVRSVYRGMLPPLCQKSISISCMFGFYNNLNDYLQTRDVKFARYWSGLASGSMESTTMPFERMQSILINKNFNKKYKNMLHIMLKLRKEYGIKEYYRGFSIIFFRNTMGNICFFTLKHECDFYITNNFQVPIIQSGAQFIYGGLIGSMLSTLFYPLTVLKLTLQKQVGGKFLSPLKTARELYSDGKN</sequence>
<name>A0ABD2MNN4_9CUCU</name>
<evidence type="ECO:0000256" key="6">
    <source>
        <dbReference type="ARBA" id="ARBA00022792"/>
    </source>
</evidence>
<feature type="repeat" description="Solcar" evidence="10">
    <location>
        <begin position="3"/>
        <end position="87"/>
    </location>
</feature>
<dbReference type="InterPro" id="IPR052465">
    <property type="entry name" value="Mito_NAD+_Carrier"/>
</dbReference>
<dbReference type="EMBL" id="JABFTP020000021">
    <property type="protein sequence ID" value="KAL3267982.1"/>
    <property type="molecule type" value="Genomic_DNA"/>
</dbReference>
<proteinExistence type="inferred from homology"/>
<dbReference type="AlphaFoldDB" id="A0ABD2MNN4"/>
<accession>A0ABD2MNN4</accession>
<reference evidence="12 13" key="1">
    <citation type="journal article" date="2021" name="BMC Biol.">
        <title>Horizontally acquired antibacterial genes associated with adaptive radiation of ladybird beetles.</title>
        <authorList>
            <person name="Li H.S."/>
            <person name="Tang X.F."/>
            <person name="Huang Y.H."/>
            <person name="Xu Z.Y."/>
            <person name="Chen M.L."/>
            <person name="Du X.Y."/>
            <person name="Qiu B.Y."/>
            <person name="Chen P.T."/>
            <person name="Zhang W."/>
            <person name="Slipinski A."/>
            <person name="Escalona H.E."/>
            <person name="Waterhouse R.M."/>
            <person name="Zwick A."/>
            <person name="Pang H."/>
        </authorList>
    </citation>
    <scope>NUCLEOTIDE SEQUENCE [LARGE SCALE GENOMIC DNA]</scope>
    <source>
        <strain evidence="12">SYSU2018</strain>
    </source>
</reference>
<evidence type="ECO:0000256" key="1">
    <source>
        <dbReference type="ARBA" id="ARBA00004448"/>
    </source>
</evidence>
<dbReference type="Pfam" id="PF00153">
    <property type="entry name" value="Mito_carr"/>
    <property type="match status" value="2"/>
</dbReference>
<keyword evidence="6" id="KW-0999">Mitochondrion inner membrane</keyword>
<evidence type="ECO:0000256" key="11">
    <source>
        <dbReference type="RuleBase" id="RU000488"/>
    </source>
</evidence>
<gene>
    <name evidence="12" type="ORF">HHI36_007117</name>
</gene>
<evidence type="ECO:0000313" key="13">
    <source>
        <dbReference type="Proteomes" id="UP001516400"/>
    </source>
</evidence>
<comment type="similarity">
    <text evidence="2 11">Belongs to the mitochondrial carrier (TC 2.A.29) family.</text>
</comment>
<dbReference type="PANTHER" id="PTHR46131">
    <property type="entry name" value="SD08549P"/>
    <property type="match status" value="1"/>
</dbReference>
<dbReference type="InterPro" id="IPR023395">
    <property type="entry name" value="MCP_dom_sf"/>
</dbReference>
<protein>
    <recommendedName>
        <fullName evidence="14">Mitochondrial carrier protein</fullName>
    </recommendedName>
</protein>
<feature type="repeat" description="Solcar" evidence="10">
    <location>
        <begin position="91"/>
        <end position="177"/>
    </location>
</feature>
<dbReference type="Gene3D" id="1.50.40.10">
    <property type="entry name" value="Mitochondrial carrier domain"/>
    <property type="match status" value="1"/>
</dbReference>
<keyword evidence="9 10" id="KW-0472">Membrane</keyword>
<keyword evidence="8" id="KW-0496">Mitochondrion</keyword>
<keyword evidence="5" id="KW-0677">Repeat</keyword>
<evidence type="ECO:0008006" key="14">
    <source>
        <dbReference type="Google" id="ProtNLM"/>
    </source>
</evidence>
<evidence type="ECO:0000256" key="8">
    <source>
        <dbReference type="ARBA" id="ARBA00023128"/>
    </source>
</evidence>
<evidence type="ECO:0000256" key="10">
    <source>
        <dbReference type="PROSITE-ProRule" id="PRU00282"/>
    </source>
</evidence>
<dbReference type="SUPFAM" id="SSF103506">
    <property type="entry name" value="Mitochondrial carrier"/>
    <property type="match status" value="1"/>
</dbReference>
<dbReference type="GO" id="GO:0005743">
    <property type="term" value="C:mitochondrial inner membrane"/>
    <property type="evidence" value="ECO:0007669"/>
    <property type="project" value="UniProtKB-SubCell"/>
</dbReference>
<evidence type="ECO:0000256" key="2">
    <source>
        <dbReference type="ARBA" id="ARBA00006375"/>
    </source>
</evidence>
<dbReference type="PROSITE" id="PS50920">
    <property type="entry name" value="SOLCAR"/>
    <property type="match status" value="2"/>
</dbReference>
<organism evidence="12 13">
    <name type="scientific">Cryptolaemus montrouzieri</name>
    <dbReference type="NCBI Taxonomy" id="559131"/>
    <lineage>
        <taxon>Eukaryota</taxon>
        <taxon>Metazoa</taxon>
        <taxon>Ecdysozoa</taxon>
        <taxon>Arthropoda</taxon>
        <taxon>Hexapoda</taxon>
        <taxon>Insecta</taxon>
        <taxon>Pterygota</taxon>
        <taxon>Neoptera</taxon>
        <taxon>Endopterygota</taxon>
        <taxon>Coleoptera</taxon>
        <taxon>Polyphaga</taxon>
        <taxon>Cucujiformia</taxon>
        <taxon>Coccinelloidea</taxon>
        <taxon>Coccinellidae</taxon>
        <taxon>Scymninae</taxon>
        <taxon>Scymnini</taxon>
        <taxon>Cryptolaemus</taxon>
    </lineage>
</organism>
<comment type="caution">
    <text evidence="12">The sequence shown here is derived from an EMBL/GenBank/DDBJ whole genome shotgun (WGS) entry which is preliminary data.</text>
</comment>
<dbReference type="Proteomes" id="UP001516400">
    <property type="component" value="Unassembled WGS sequence"/>
</dbReference>
<evidence type="ECO:0000256" key="3">
    <source>
        <dbReference type="ARBA" id="ARBA00022448"/>
    </source>
</evidence>
<dbReference type="PANTHER" id="PTHR46131:SF1">
    <property type="entry name" value="SD08549P"/>
    <property type="match status" value="1"/>
</dbReference>
<dbReference type="InterPro" id="IPR018108">
    <property type="entry name" value="MCP_transmembrane"/>
</dbReference>